<dbReference type="EMBL" id="CWKH01000001">
    <property type="protein sequence ID" value="CRZ14951.1"/>
    <property type="molecule type" value="Genomic_DNA"/>
</dbReference>
<gene>
    <name evidence="2" type="ORF">BN2156_01808</name>
</gene>
<reference evidence="3" key="1">
    <citation type="submission" date="2015-07" db="EMBL/GenBank/DDBJ databases">
        <authorList>
            <person name="Urmite Genomes"/>
        </authorList>
    </citation>
    <scope>NUCLEOTIDE SEQUENCE [LARGE SCALE GENOMIC DNA]</scope>
    <source>
        <strain evidence="3">type strain: ATCC 49404</strain>
    </source>
</reference>
<feature type="transmembrane region" description="Helical" evidence="1">
    <location>
        <begin position="89"/>
        <end position="108"/>
    </location>
</feature>
<dbReference type="AlphaFoldDB" id="A0A0H5RMG1"/>
<dbReference type="STRING" id="146018.BN2156_01808"/>
<accession>A0A0H5RMG1</accession>
<sequence>MPGIAELALGAAPIAGGAMLGVIAGNLKPPDIRGMITKDLDLLDRLPAEDVERKARLKASIDERIDGLIEASDRSREIREAAMSYRGNWRDIVVFVCALLFTFIWWNVSHSRSNWLVMFIAMIIVSVAAGIYAGRGIARAINTFLHRNDDKPKA</sequence>
<organism evidence="2 3">
    <name type="scientific">Mycolicibacterium neworleansense</name>
    <dbReference type="NCBI Taxonomy" id="146018"/>
    <lineage>
        <taxon>Bacteria</taxon>
        <taxon>Bacillati</taxon>
        <taxon>Actinomycetota</taxon>
        <taxon>Actinomycetes</taxon>
        <taxon>Mycobacteriales</taxon>
        <taxon>Mycobacteriaceae</taxon>
        <taxon>Mycolicibacterium</taxon>
    </lineage>
</organism>
<evidence type="ECO:0008006" key="4">
    <source>
        <dbReference type="Google" id="ProtNLM"/>
    </source>
</evidence>
<protein>
    <recommendedName>
        <fullName evidence="4">Transmembrane protein</fullName>
    </recommendedName>
</protein>
<keyword evidence="1" id="KW-1133">Transmembrane helix</keyword>
<feature type="transmembrane region" description="Helical" evidence="1">
    <location>
        <begin position="114"/>
        <end position="134"/>
    </location>
</feature>
<keyword evidence="3" id="KW-1185">Reference proteome</keyword>
<keyword evidence="1" id="KW-0472">Membrane</keyword>
<proteinExistence type="predicted"/>
<keyword evidence="1" id="KW-0812">Transmembrane</keyword>
<evidence type="ECO:0000313" key="2">
    <source>
        <dbReference type="EMBL" id="CRZ14951.1"/>
    </source>
</evidence>
<dbReference type="Proteomes" id="UP000199147">
    <property type="component" value="Unassembled WGS sequence"/>
</dbReference>
<evidence type="ECO:0000313" key="3">
    <source>
        <dbReference type="Proteomes" id="UP000199147"/>
    </source>
</evidence>
<dbReference type="RefSeq" id="WP_162839212.1">
    <property type="nucleotide sequence ID" value="NZ_CWKH01000001.1"/>
</dbReference>
<name>A0A0H5RMG1_9MYCO</name>
<evidence type="ECO:0000256" key="1">
    <source>
        <dbReference type="SAM" id="Phobius"/>
    </source>
</evidence>
<feature type="transmembrane region" description="Helical" evidence="1">
    <location>
        <begin position="6"/>
        <end position="27"/>
    </location>
</feature>